<name>A0A2N6K8R5_FISMU</name>
<evidence type="ECO:0000313" key="2">
    <source>
        <dbReference type="Proteomes" id="UP000235036"/>
    </source>
</evidence>
<gene>
    <name evidence="1" type="ORF">CEN44_02185</name>
</gene>
<dbReference type="InterPro" id="IPR013320">
    <property type="entry name" value="ConA-like_dom_sf"/>
</dbReference>
<dbReference type="PANTHER" id="PTHR35332">
    <property type="entry name" value="REGULATION OF ENOLASE PROTEIN 1"/>
    <property type="match status" value="1"/>
</dbReference>
<dbReference type="EMBL" id="NRQW01000048">
    <property type="protein sequence ID" value="PLZ93859.1"/>
    <property type="molecule type" value="Genomic_DNA"/>
</dbReference>
<organism evidence="1 2">
    <name type="scientific">Fischerella muscicola CCMEE 5323</name>
    <dbReference type="NCBI Taxonomy" id="2019572"/>
    <lineage>
        <taxon>Bacteria</taxon>
        <taxon>Bacillati</taxon>
        <taxon>Cyanobacteriota</taxon>
        <taxon>Cyanophyceae</taxon>
        <taxon>Nostocales</taxon>
        <taxon>Hapalosiphonaceae</taxon>
        <taxon>Fischerella</taxon>
    </lineage>
</organism>
<comment type="caution">
    <text evidence="1">The sequence shown here is derived from an EMBL/GenBank/DDBJ whole genome shotgun (WGS) entry which is preliminary data.</text>
</comment>
<keyword evidence="2" id="KW-1185">Reference proteome</keyword>
<accession>A0A2N6K8R5</accession>
<dbReference type="InterPro" id="IPR015987">
    <property type="entry name" value="UCP022704"/>
</dbReference>
<protein>
    <submittedName>
        <fullName evidence="1">DUF1349 domain-containing protein</fullName>
    </submittedName>
</protein>
<dbReference type="PANTHER" id="PTHR35332:SF2">
    <property type="entry name" value="REGULATION OF ENOLASE PROTEIN 1"/>
    <property type="match status" value="1"/>
</dbReference>
<reference evidence="1 2" key="1">
    <citation type="submission" date="2017-08" db="EMBL/GenBank/DDBJ databases">
        <title>Genomes of Fischerella (Mastigocladus) sp. strains.</title>
        <authorList>
            <person name="Miller S.R."/>
        </authorList>
    </citation>
    <scope>NUCLEOTIDE SEQUENCE [LARGE SCALE GENOMIC DNA]</scope>
    <source>
        <strain evidence="1 2">CCMEE 5323</strain>
    </source>
</reference>
<proteinExistence type="predicted"/>
<dbReference type="RefSeq" id="WP_035138183.1">
    <property type="nucleotide sequence ID" value="NZ_CAWNVR010000546.1"/>
</dbReference>
<evidence type="ECO:0000313" key="1">
    <source>
        <dbReference type="EMBL" id="PLZ93859.1"/>
    </source>
</evidence>
<dbReference type="Proteomes" id="UP000235036">
    <property type="component" value="Unassembled WGS sequence"/>
</dbReference>
<dbReference type="PIRSF" id="PIRSF022704">
    <property type="entry name" value="UCP022704"/>
    <property type="match status" value="1"/>
</dbReference>
<dbReference type="InterPro" id="IPR009784">
    <property type="entry name" value="DUF1349"/>
</dbReference>
<sequence>MLMKWYNEPPVWEQQESVITVTAGAKTDFWRRTQYCIRDNGNFYYQEVTGDFTAQVKIIGNYQNSCDHAGLMIRIDEKTWLKSSIEFVNDLHYVSAIVTHNDSKWSIVPLAQNPDCLWLRLQRRGDTVEVLYSLDGKDYIPLEVAYLTQQPTVQVGLVCACPQSDGFQVTFEDFQIHTHSSQPNSEIGFLN</sequence>
<dbReference type="Gene3D" id="2.60.120.200">
    <property type="match status" value="1"/>
</dbReference>
<dbReference type="SUPFAM" id="SSF49899">
    <property type="entry name" value="Concanavalin A-like lectins/glucanases"/>
    <property type="match status" value="1"/>
</dbReference>
<dbReference type="Pfam" id="PF07081">
    <property type="entry name" value="DUF1349"/>
    <property type="match status" value="1"/>
</dbReference>
<dbReference type="AlphaFoldDB" id="A0A2N6K8R5"/>